<feature type="compositionally biased region" description="Acidic residues" evidence="1">
    <location>
        <begin position="127"/>
        <end position="162"/>
    </location>
</feature>
<gene>
    <name evidence="2" type="ORF">P43SY_006193</name>
</gene>
<comment type="caution">
    <text evidence="2">The sequence shown here is derived from an EMBL/GenBank/DDBJ whole genome shotgun (WGS) entry which is preliminary data.</text>
</comment>
<feature type="region of interest" description="Disordered" evidence="1">
    <location>
        <begin position="1"/>
        <end position="167"/>
    </location>
</feature>
<dbReference type="AlphaFoldDB" id="A0AAD5LGE1"/>
<reference evidence="2" key="1">
    <citation type="submission" date="2021-12" db="EMBL/GenBank/DDBJ databases">
        <title>Prjna785345.</title>
        <authorList>
            <person name="Rujirawat T."/>
            <person name="Krajaejun T."/>
        </authorList>
    </citation>
    <scope>NUCLEOTIDE SEQUENCE</scope>
    <source>
        <strain evidence="2">Pi057C3</strain>
    </source>
</reference>
<evidence type="ECO:0000313" key="2">
    <source>
        <dbReference type="EMBL" id="KAJ0400229.1"/>
    </source>
</evidence>
<evidence type="ECO:0000313" key="3">
    <source>
        <dbReference type="Proteomes" id="UP001209570"/>
    </source>
</evidence>
<keyword evidence="3" id="KW-1185">Reference proteome</keyword>
<evidence type="ECO:0000256" key="1">
    <source>
        <dbReference type="SAM" id="MobiDB-lite"/>
    </source>
</evidence>
<name>A0AAD5LGE1_PYTIN</name>
<organism evidence="2 3">
    <name type="scientific">Pythium insidiosum</name>
    <name type="common">Pythiosis disease agent</name>
    <dbReference type="NCBI Taxonomy" id="114742"/>
    <lineage>
        <taxon>Eukaryota</taxon>
        <taxon>Sar</taxon>
        <taxon>Stramenopiles</taxon>
        <taxon>Oomycota</taxon>
        <taxon>Peronosporomycetes</taxon>
        <taxon>Pythiales</taxon>
        <taxon>Pythiaceae</taxon>
        <taxon>Pythium</taxon>
    </lineage>
</organism>
<dbReference type="Proteomes" id="UP001209570">
    <property type="component" value="Unassembled WGS sequence"/>
</dbReference>
<sequence>MVRDRRRRDSASGSDGDESDEEWLPLSSQARDAERGVVVRTAWQSDDESDDADEESDAEEDADVPLAQRDVADDDSETEDERELERSDIVIVPSEEDPSEDDEDATDDEQPAAGAGDMLADAKAGENEGEEDDDEEEDEEDEEEDEEDDEEDVAAAELDEGADGAPARPLSRYRALLNARSLRRMLRHLQRAHLPRPELLALKAGRRPTGPPLDLARTVGDQWKRKFRWPMHLRNVKKRRFAANLSEIAADHELDCDDDAQTSSAEPSTALLAALPPLPTPVVESVATAVREPPRKRPRSIAEDAKPAVINAAQLRTVSRVGTRFTDRLLTSLMVKNGEALQGVDTSYAQQCWTPLPTAKTPIANWRFVLEHLCQTRSHPSDVPPDALCPRLRKSTLLRIRDRLKTLYGTEWRHDDQELFELVDHQAPDPPTFNDADTRLFRV</sequence>
<dbReference type="EMBL" id="JAKCXM010000159">
    <property type="protein sequence ID" value="KAJ0400229.1"/>
    <property type="molecule type" value="Genomic_DNA"/>
</dbReference>
<proteinExistence type="predicted"/>
<protein>
    <submittedName>
        <fullName evidence="2">Uncharacterized protein</fullName>
    </submittedName>
</protein>
<feature type="compositionally biased region" description="Basic and acidic residues" evidence="1">
    <location>
        <begin position="1"/>
        <end position="10"/>
    </location>
</feature>
<accession>A0AAD5LGE1</accession>
<feature type="compositionally biased region" description="Acidic residues" evidence="1">
    <location>
        <begin position="72"/>
        <end position="82"/>
    </location>
</feature>
<feature type="compositionally biased region" description="Acidic residues" evidence="1">
    <location>
        <begin position="94"/>
        <end position="110"/>
    </location>
</feature>
<feature type="compositionally biased region" description="Acidic residues" evidence="1">
    <location>
        <begin position="45"/>
        <end position="63"/>
    </location>
</feature>